<dbReference type="Gene3D" id="2.10.60.10">
    <property type="entry name" value="CD59"/>
    <property type="match status" value="1"/>
</dbReference>
<dbReference type="AlphaFoldDB" id="A0A8C5QX63"/>
<accession>A0A8C5QX63</accession>
<name>A0A8C5QX63_9ANUR</name>
<evidence type="ECO:0008006" key="3">
    <source>
        <dbReference type="Google" id="ProtNLM"/>
    </source>
</evidence>
<reference evidence="1" key="1">
    <citation type="submission" date="2025-08" db="UniProtKB">
        <authorList>
            <consortium name="Ensembl"/>
        </authorList>
    </citation>
    <scope>IDENTIFICATION</scope>
</reference>
<evidence type="ECO:0000313" key="2">
    <source>
        <dbReference type="Proteomes" id="UP000694569"/>
    </source>
</evidence>
<dbReference type="Ensembl" id="ENSLLET00000045789.1">
    <property type="protein sequence ID" value="ENSLLEP00000044022.1"/>
    <property type="gene ID" value="ENSLLEG00000027966.1"/>
</dbReference>
<dbReference type="OrthoDB" id="5962859at2759"/>
<keyword evidence="2" id="KW-1185">Reference proteome</keyword>
<dbReference type="SUPFAM" id="SSF57302">
    <property type="entry name" value="Snake toxin-like"/>
    <property type="match status" value="1"/>
</dbReference>
<proteinExistence type="predicted"/>
<evidence type="ECO:0000313" key="1">
    <source>
        <dbReference type="Ensembl" id="ENSLLEP00000044022.1"/>
    </source>
</evidence>
<dbReference type="Proteomes" id="UP000694569">
    <property type="component" value="Unplaced"/>
</dbReference>
<organism evidence="1 2">
    <name type="scientific">Leptobrachium leishanense</name>
    <name type="common">Leishan spiny toad</name>
    <dbReference type="NCBI Taxonomy" id="445787"/>
    <lineage>
        <taxon>Eukaryota</taxon>
        <taxon>Metazoa</taxon>
        <taxon>Chordata</taxon>
        <taxon>Craniata</taxon>
        <taxon>Vertebrata</taxon>
        <taxon>Euteleostomi</taxon>
        <taxon>Amphibia</taxon>
        <taxon>Batrachia</taxon>
        <taxon>Anura</taxon>
        <taxon>Pelobatoidea</taxon>
        <taxon>Megophryidae</taxon>
        <taxon>Leptobrachium</taxon>
    </lineage>
</organism>
<sequence length="110" mass="11788">MREAKKILYAPLSSGHALECYSCEYGTCMVQLKENCGILEVCATETAKVKKGCMNPLNCLTDSSVTFAGATMTSSPSCCYSSLCNAAAVPKVSVMSGMAAMFALWVSRWF</sequence>
<reference evidence="1" key="2">
    <citation type="submission" date="2025-09" db="UniProtKB">
        <authorList>
            <consortium name="Ensembl"/>
        </authorList>
    </citation>
    <scope>IDENTIFICATION</scope>
</reference>
<dbReference type="GeneTree" id="ENSGT01010000228703"/>
<dbReference type="InterPro" id="IPR045860">
    <property type="entry name" value="Snake_toxin-like_sf"/>
</dbReference>
<protein>
    <recommendedName>
        <fullName evidence="3">UPAR/Ly6 domain-containing protein</fullName>
    </recommendedName>
</protein>